<dbReference type="STRING" id="695850.A0A067D577"/>
<dbReference type="Gene3D" id="1.25.40.20">
    <property type="entry name" value="Ankyrin repeat-containing domain"/>
    <property type="match status" value="1"/>
</dbReference>
<feature type="compositionally biased region" description="Pro residues" evidence="4">
    <location>
        <begin position="71"/>
        <end position="81"/>
    </location>
</feature>
<feature type="repeat" description="ANK" evidence="3">
    <location>
        <begin position="331"/>
        <end position="363"/>
    </location>
</feature>
<evidence type="ECO:0000256" key="2">
    <source>
        <dbReference type="ARBA" id="ARBA00023043"/>
    </source>
</evidence>
<dbReference type="GeneID" id="24124326"/>
<dbReference type="GO" id="GO:0085020">
    <property type="term" value="P:protein K6-linked ubiquitination"/>
    <property type="evidence" value="ECO:0007669"/>
    <property type="project" value="TreeGrafter"/>
</dbReference>
<reference evidence="5 6" key="1">
    <citation type="journal article" date="2013" name="PLoS Genet.">
        <title>Distinctive expansion of potential virulence genes in the genome of the oomycete fish pathogen Saprolegnia parasitica.</title>
        <authorList>
            <person name="Jiang R.H."/>
            <person name="de Bruijn I."/>
            <person name="Haas B.J."/>
            <person name="Belmonte R."/>
            <person name="Lobach L."/>
            <person name="Christie J."/>
            <person name="van den Ackerveken G."/>
            <person name="Bottin A."/>
            <person name="Bulone V."/>
            <person name="Diaz-Moreno S.M."/>
            <person name="Dumas B."/>
            <person name="Fan L."/>
            <person name="Gaulin E."/>
            <person name="Govers F."/>
            <person name="Grenville-Briggs L.J."/>
            <person name="Horner N.R."/>
            <person name="Levin J.Z."/>
            <person name="Mammella M."/>
            <person name="Meijer H.J."/>
            <person name="Morris P."/>
            <person name="Nusbaum C."/>
            <person name="Oome S."/>
            <person name="Phillips A.J."/>
            <person name="van Rooyen D."/>
            <person name="Rzeszutek E."/>
            <person name="Saraiva M."/>
            <person name="Secombes C.J."/>
            <person name="Seidl M.F."/>
            <person name="Snel B."/>
            <person name="Stassen J.H."/>
            <person name="Sykes S."/>
            <person name="Tripathy S."/>
            <person name="van den Berg H."/>
            <person name="Vega-Arreguin J.C."/>
            <person name="Wawra S."/>
            <person name="Young S.K."/>
            <person name="Zeng Q."/>
            <person name="Dieguez-Uribeondo J."/>
            <person name="Russ C."/>
            <person name="Tyler B.M."/>
            <person name="van West P."/>
        </authorList>
    </citation>
    <scope>NUCLEOTIDE SEQUENCE [LARGE SCALE GENOMIC DNA]</scope>
    <source>
        <strain evidence="5 6">CBS 223.65</strain>
    </source>
</reference>
<evidence type="ECO:0000256" key="3">
    <source>
        <dbReference type="PROSITE-ProRule" id="PRU00023"/>
    </source>
</evidence>
<dbReference type="GO" id="GO:0004842">
    <property type="term" value="F:ubiquitin-protein transferase activity"/>
    <property type="evidence" value="ECO:0007669"/>
    <property type="project" value="TreeGrafter"/>
</dbReference>
<keyword evidence="1" id="KW-0677">Repeat</keyword>
<keyword evidence="6" id="KW-1185">Reference proteome</keyword>
<dbReference type="PANTHER" id="PTHR24171:SF8">
    <property type="entry name" value="BRCA1-ASSOCIATED RING DOMAIN PROTEIN 1"/>
    <property type="match status" value="1"/>
</dbReference>
<dbReference type="SMART" id="SM00248">
    <property type="entry name" value="ANK"/>
    <property type="match status" value="3"/>
</dbReference>
<keyword evidence="2 3" id="KW-0040">ANK repeat</keyword>
<dbReference type="VEuPathDB" id="FungiDB:SPRG_01745"/>
<feature type="compositionally biased region" description="Low complexity" evidence="4">
    <location>
        <begin position="40"/>
        <end position="56"/>
    </location>
</feature>
<evidence type="ECO:0000313" key="6">
    <source>
        <dbReference type="Proteomes" id="UP000030745"/>
    </source>
</evidence>
<feature type="repeat" description="ANK" evidence="3">
    <location>
        <begin position="263"/>
        <end position="295"/>
    </location>
</feature>
<dbReference type="Pfam" id="PF12796">
    <property type="entry name" value="Ank_2"/>
    <property type="match status" value="1"/>
</dbReference>
<organism evidence="5 6">
    <name type="scientific">Saprolegnia parasitica (strain CBS 223.65)</name>
    <dbReference type="NCBI Taxonomy" id="695850"/>
    <lineage>
        <taxon>Eukaryota</taxon>
        <taxon>Sar</taxon>
        <taxon>Stramenopiles</taxon>
        <taxon>Oomycota</taxon>
        <taxon>Saprolegniomycetes</taxon>
        <taxon>Saprolegniales</taxon>
        <taxon>Saprolegniaceae</taxon>
        <taxon>Saprolegnia</taxon>
    </lineage>
</organism>
<feature type="region of interest" description="Disordered" evidence="4">
    <location>
        <begin position="1"/>
        <end position="88"/>
    </location>
</feature>
<dbReference type="Proteomes" id="UP000030745">
    <property type="component" value="Unassembled WGS sequence"/>
</dbReference>
<dbReference type="InterPro" id="IPR036770">
    <property type="entry name" value="Ankyrin_rpt-contain_sf"/>
</dbReference>
<dbReference type="PROSITE" id="PS50297">
    <property type="entry name" value="ANK_REP_REGION"/>
    <property type="match status" value="3"/>
</dbReference>
<dbReference type="RefSeq" id="XP_012195502.1">
    <property type="nucleotide sequence ID" value="XM_012340112.1"/>
</dbReference>
<evidence type="ECO:0000256" key="1">
    <source>
        <dbReference type="ARBA" id="ARBA00022737"/>
    </source>
</evidence>
<evidence type="ECO:0000313" key="5">
    <source>
        <dbReference type="EMBL" id="KDO33866.1"/>
    </source>
</evidence>
<dbReference type="SUPFAM" id="SSF48403">
    <property type="entry name" value="Ankyrin repeat"/>
    <property type="match status" value="1"/>
</dbReference>
<evidence type="ECO:0000256" key="4">
    <source>
        <dbReference type="SAM" id="MobiDB-lite"/>
    </source>
</evidence>
<dbReference type="AlphaFoldDB" id="A0A067D577"/>
<dbReference type="PANTHER" id="PTHR24171">
    <property type="entry name" value="ANKYRIN REPEAT DOMAIN-CONTAINING PROTEIN 39-RELATED"/>
    <property type="match status" value="1"/>
</dbReference>
<accession>A0A067D577</accession>
<dbReference type="KEGG" id="spar:SPRG_01745"/>
<dbReference type="OrthoDB" id="539213at2759"/>
<proteinExistence type="predicted"/>
<dbReference type="PROSITE" id="PS50088">
    <property type="entry name" value="ANK_REPEAT"/>
    <property type="match status" value="3"/>
</dbReference>
<name>A0A067D577_SAPPC</name>
<dbReference type="EMBL" id="KK583192">
    <property type="protein sequence ID" value="KDO33866.1"/>
    <property type="molecule type" value="Genomic_DNA"/>
</dbReference>
<sequence>MPGKNALSVRYATASVDASVGTEVAPEPSMPSCSIPSKNTSPRPSSPRSDTTPLTRDVSATSTLAHDTLGPPMPTAAPAPLTPTSAAVKTTSARVVTTLTPATRTEPPPRLLVRQSESRTASRTDLASWQMIYNRASNNNYHCIEAIAQHKELKMNLHQEEHNAREAKKRVVAGQLQSATYSTFDVVGRPIAGYDLKKHLQDLFNEPGRYEAEANAARRSKYETLLADHPSAKWAQHWRPLRLPPTMSPAEIQQRVVSDRDGTGDTLLHLAAARGYLPKAKMLISLGANVNLVDNSVSRLTPLHEAARAGNANMVKLLLSAGGDWARQDASGDLPLHLACRGGFSTVVKVLLHADADLYSLQVRNFKGKTPLHVVTMPSLLHFLQELVAASQRQR</sequence>
<gene>
    <name evidence="5" type="ORF">SPRG_01745</name>
</gene>
<protein>
    <submittedName>
        <fullName evidence="5">Uncharacterized protein</fullName>
    </submittedName>
</protein>
<dbReference type="InterPro" id="IPR002110">
    <property type="entry name" value="Ankyrin_rpt"/>
</dbReference>
<feature type="repeat" description="ANK" evidence="3">
    <location>
        <begin position="298"/>
        <end position="330"/>
    </location>
</feature>